<name>A0ABV1R1F9_9HYPH</name>
<protein>
    <submittedName>
        <fullName evidence="1">Uncharacterized protein</fullName>
    </submittedName>
</protein>
<comment type="caution">
    <text evidence="1">The sequence shown here is derived from an EMBL/GenBank/DDBJ whole genome shotgun (WGS) entry which is preliminary data.</text>
</comment>
<organism evidence="1 2">
    <name type="scientific">Methylobacterium brachiatum</name>
    <dbReference type="NCBI Taxonomy" id="269660"/>
    <lineage>
        <taxon>Bacteria</taxon>
        <taxon>Pseudomonadati</taxon>
        <taxon>Pseudomonadota</taxon>
        <taxon>Alphaproteobacteria</taxon>
        <taxon>Hyphomicrobiales</taxon>
        <taxon>Methylobacteriaceae</taxon>
        <taxon>Methylobacterium</taxon>
    </lineage>
</organism>
<gene>
    <name evidence="1" type="ORF">ABS770_10400</name>
</gene>
<dbReference type="RefSeq" id="WP_007558312.1">
    <property type="nucleotide sequence ID" value="NZ_JBELQD010000008.1"/>
</dbReference>
<reference evidence="1" key="1">
    <citation type="submission" date="2024-06" db="EMBL/GenBank/DDBJ databases">
        <authorList>
            <person name="Campbell A.G."/>
        </authorList>
    </citation>
    <scope>NUCLEOTIDE SEQUENCE</scope>
    <source>
        <strain evidence="1">EM17</strain>
    </source>
</reference>
<sequence>MTKSVEEQHAEAEAALSAVECNGQRNAMGERELWRADHSLLATRVDKLERRVRREACGGVHVTRVDPTQLKWSALWYGF</sequence>
<accession>A0ABV1R1F9</accession>
<dbReference type="EMBL" id="JBELQD010000008">
    <property type="protein sequence ID" value="MER2288669.1"/>
    <property type="molecule type" value="Genomic_DNA"/>
</dbReference>
<keyword evidence="2" id="KW-1185">Reference proteome</keyword>
<dbReference type="Proteomes" id="UP001432995">
    <property type="component" value="Unassembled WGS sequence"/>
</dbReference>
<proteinExistence type="predicted"/>
<evidence type="ECO:0000313" key="2">
    <source>
        <dbReference type="Proteomes" id="UP001432995"/>
    </source>
</evidence>
<evidence type="ECO:0000313" key="1">
    <source>
        <dbReference type="EMBL" id="MER2288669.1"/>
    </source>
</evidence>